<organism evidence="1">
    <name type="scientific">Ipomoea trifida</name>
    <name type="common">Morning glory</name>
    <dbReference type="NCBI Taxonomy" id="35884"/>
    <lineage>
        <taxon>Eukaryota</taxon>
        <taxon>Viridiplantae</taxon>
        <taxon>Streptophyta</taxon>
        <taxon>Embryophyta</taxon>
        <taxon>Tracheophyta</taxon>
        <taxon>Spermatophyta</taxon>
        <taxon>Magnoliopsida</taxon>
        <taxon>eudicotyledons</taxon>
        <taxon>Gunneridae</taxon>
        <taxon>Pentapetalae</taxon>
        <taxon>asterids</taxon>
        <taxon>lamiids</taxon>
        <taxon>Solanales</taxon>
        <taxon>Convolvulaceae</taxon>
        <taxon>Ipomoeeae</taxon>
        <taxon>Ipomoea</taxon>
    </lineage>
</organism>
<evidence type="ECO:0000313" key="1">
    <source>
        <dbReference type="EMBL" id="BAF36321.1"/>
    </source>
</evidence>
<accession>A0A916</accession>
<protein>
    <submittedName>
        <fullName evidence="1">Uncharacterized protein</fullName>
    </submittedName>
</protein>
<name>A0A916_IPOTF</name>
<proteinExistence type="predicted"/>
<reference evidence="1" key="1">
    <citation type="journal article" date="2007" name="Sex. Plant Reprod.">
        <title>Physical size of the S locus region defined by genetic recombination and genome sequencing in Ipomoea trifida, Convolvulaceae.</title>
        <authorList>
            <person name="Rahman M.H."/>
            <person name="Tsuchiya T."/>
            <person name="Suwabe K."/>
            <person name="Kohori J."/>
            <person name="Tomita R.N."/>
            <person name="Kagaya Y."/>
            <person name="Kobayashi I."/>
            <person name="Kakeda K."/>
            <person name="Kowyama Y."/>
        </authorList>
    </citation>
    <scope>NUCLEOTIDE SEQUENCE</scope>
</reference>
<sequence>MNTISRFLGKHKSELKMPHREQYIKKQGNKTNVYENPAMEGRQFTSSWSLIYRLRECLGTLEIIFWVSSVWVVARELEFDDAGAIVEEEAAGIIRGRRF</sequence>
<dbReference type="EMBL" id="AB263748">
    <property type="protein sequence ID" value="BAF36321.1"/>
    <property type="molecule type" value="Genomic_DNA"/>
</dbReference>
<dbReference type="AlphaFoldDB" id="A0A916"/>